<accession>A0AAE3KVQ2</accession>
<dbReference type="RefSeq" id="WP_256621713.1">
    <property type="nucleotide sequence ID" value="NZ_JTEO01000002.1"/>
</dbReference>
<dbReference type="EMBL" id="JTEO01000002">
    <property type="protein sequence ID" value="MCQ6961970.1"/>
    <property type="molecule type" value="Genomic_DNA"/>
</dbReference>
<evidence type="ECO:0008006" key="4">
    <source>
        <dbReference type="Google" id="ProtNLM"/>
    </source>
</evidence>
<protein>
    <recommendedName>
        <fullName evidence="4">DNA replication factor GINS</fullName>
    </recommendedName>
</protein>
<evidence type="ECO:0000313" key="3">
    <source>
        <dbReference type="Proteomes" id="UP001206983"/>
    </source>
</evidence>
<evidence type="ECO:0000313" key="2">
    <source>
        <dbReference type="EMBL" id="MCQ6961970.1"/>
    </source>
</evidence>
<dbReference type="Gene3D" id="1.20.58.1030">
    <property type="match status" value="1"/>
</dbReference>
<name>A0AAE3KVQ2_9EURY</name>
<feature type="region of interest" description="Disordered" evidence="1">
    <location>
        <begin position="128"/>
        <end position="186"/>
    </location>
</feature>
<evidence type="ECO:0000256" key="1">
    <source>
        <dbReference type="SAM" id="MobiDB-lite"/>
    </source>
</evidence>
<dbReference type="Gene3D" id="3.40.5.50">
    <property type="match status" value="1"/>
</dbReference>
<keyword evidence="3" id="KW-1185">Reference proteome</keyword>
<dbReference type="Proteomes" id="UP001206983">
    <property type="component" value="Unassembled WGS sequence"/>
</dbReference>
<sequence length="247" mass="27475">MDRTELTDTLREERSSSLKSMNTDFYQKVEEYIKELEEEISRLKNPRSVEAKILEDELQNAITSVELIFMRRIKKIIGSATTNAFSSKSTIQDIGKLLPQEKEVYEAVLSAINTARRQMLEPVINPHISPAEEKGKGHIPSGSTLSGESRAAHVPEASDAAAEAFTGKAGTTADTAPEVQEKDEREQIAKSNINKEFVVVRILENVPTFKAMDNRNYTLCAEDVVVLPALNAKVLVKRNVAQMITDN</sequence>
<reference evidence="2 3" key="1">
    <citation type="journal article" date="2011" name="Appl. Environ. Microbiol.">
        <title>Methanogenic archaea isolated from Taiwan's Chelungpu fault.</title>
        <authorList>
            <person name="Wu S.Y."/>
            <person name="Lai M.C."/>
        </authorList>
    </citation>
    <scope>NUCLEOTIDE SEQUENCE [LARGE SCALE GENOMIC DNA]</scope>
    <source>
        <strain evidence="2 3">St545Mb</strain>
    </source>
</reference>
<dbReference type="CDD" id="cd11714">
    <property type="entry name" value="GINS_A_archaea"/>
    <property type="match status" value="1"/>
</dbReference>
<comment type="caution">
    <text evidence="2">The sequence shown here is derived from an EMBL/GenBank/DDBJ whole genome shotgun (WGS) entry which is preliminary data.</text>
</comment>
<gene>
    <name evidence="2" type="ORF">PV02_02005</name>
</gene>
<proteinExistence type="predicted"/>
<organism evidence="2 3">
    <name type="scientific">Methanolobus chelungpuianus</name>
    <dbReference type="NCBI Taxonomy" id="502115"/>
    <lineage>
        <taxon>Archaea</taxon>
        <taxon>Methanobacteriati</taxon>
        <taxon>Methanobacteriota</taxon>
        <taxon>Stenosarchaea group</taxon>
        <taxon>Methanomicrobia</taxon>
        <taxon>Methanosarcinales</taxon>
        <taxon>Methanosarcinaceae</taxon>
        <taxon>Methanolobus</taxon>
    </lineage>
</organism>
<dbReference type="AlphaFoldDB" id="A0AAE3KVQ2"/>